<dbReference type="Gene3D" id="3.40.50.10140">
    <property type="entry name" value="Toll/interleukin-1 receptor homology (TIR) domain"/>
    <property type="match status" value="1"/>
</dbReference>
<dbReference type="PROSITE" id="PS50104">
    <property type="entry name" value="TIR"/>
    <property type="match status" value="1"/>
</dbReference>
<keyword evidence="3" id="KW-1185">Reference proteome</keyword>
<dbReference type="EMBL" id="JAAMPJ010000009">
    <property type="protein sequence ID" value="NGY63069.1"/>
    <property type="molecule type" value="Genomic_DNA"/>
</dbReference>
<dbReference type="GO" id="GO:0007165">
    <property type="term" value="P:signal transduction"/>
    <property type="evidence" value="ECO:0007669"/>
    <property type="project" value="InterPro"/>
</dbReference>
<dbReference type="AlphaFoldDB" id="A0A7C9RUC2"/>
<evidence type="ECO:0000259" key="1">
    <source>
        <dbReference type="PROSITE" id="PS50104"/>
    </source>
</evidence>
<dbReference type="InterPro" id="IPR000157">
    <property type="entry name" value="TIR_dom"/>
</dbReference>
<dbReference type="Proteomes" id="UP000481360">
    <property type="component" value="Unassembled WGS sequence"/>
</dbReference>
<protein>
    <submittedName>
        <fullName evidence="2">Toll/interleukin-1 receptor domain-containing protein</fullName>
    </submittedName>
</protein>
<dbReference type="RefSeq" id="WP_166051136.1">
    <property type="nucleotide sequence ID" value="NZ_JAAMPJ010000009.1"/>
</dbReference>
<proteinExistence type="predicted"/>
<organism evidence="2 3">
    <name type="scientific">Lentzea alba</name>
    <dbReference type="NCBI Taxonomy" id="2714351"/>
    <lineage>
        <taxon>Bacteria</taxon>
        <taxon>Bacillati</taxon>
        <taxon>Actinomycetota</taxon>
        <taxon>Actinomycetes</taxon>
        <taxon>Pseudonocardiales</taxon>
        <taxon>Pseudonocardiaceae</taxon>
        <taxon>Lentzea</taxon>
    </lineage>
</organism>
<comment type="caution">
    <text evidence="2">The sequence shown here is derived from an EMBL/GenBank/DDBJ whole genome shotgun (WGS) entry which is preliminary data.</text>
</comment>
<feature type="domain" description="TIR" evidence="1">
    <location>
        <begin position="38"/>
        <end position="174"/>
    </location>
</feature>
<evidence type="ECO:0000313" key="3">
    <source>
        <dbReference type="Proteomes" id="UP000481360"/>
    </source>
</evidence>
<gene>
    <name evidence="2" type="ORF">G7043_29520</name>
</gene>
<reference evidence="2 3" key="1">
    <citation type="submission" date="2020-03" db="EMBL/GenBank/DDBJ databases">
        <title>Isolation and identification of active actinomycetes.</title>
        <authorList>
            <person name="Sun X."/>
        </authorList>
    </citation>
    <scope>NUCLEOTIDE SEQUENCE [LARGE SCALE GENOMIC DNA]</scope>
    <source>
        <strain evidence="2 3">NEAU-D13</strain>
    </source>
</reference>
<evidence type="ECO:0000313" key="2">
    <source>
        <dbReference type="EMBL" id="NGY63069.1"/>
    </source>
</evidence>
<keyword evidence="2" id="KW-0675">Receptor</keyword>
<dbReference type="SUPFAM" id="SSF52200">
    <property type="entry name" value="Toll/Interleukin receptor TIR domain"/>
    <property type="match status" value="1"/>
</dbReference>
<dbReference type="Pfam" id="PF13676">
    <property type="entry name" value="TIR_2"/>
    <property type="match status" value="1"/>
</dbReference>
<name>A0A7C9RUC2_9PSEU</name>
<accession>A0A7C9RUC2</accession>
<dbReference type="InterPro" id="IPR035897">
    <property type="entry name" value="Toll_tir_struct_dom_sf"/>
</dbReference>
<sequence length="174" mass="19485">MKASPRTAGQPDDVLSLPSPRAVVKTATPDLPKIDAVEWFDVFLAYNTHDLANVLEIADALRRHGIRPWIDVEQVRPGTWAQDAIQSAIRAVRTAAVFLGPRGAGRWQMLEIRAFVERCATEAIPVVPVLLPGVPEPPPELMVLRQLNYVRFRHSVRESGPLRRLCWGITGQRR</sequence>